<dbReference type="Pfam" id="PF00672">
    <property type="entry name" value="HAMP"/>
    <property type="match status" value="1"/>
</dbReference>
<sequence length="802" mass="85916">MSALLMRLRLGPRLALCCGLLLGLLLLALGLSYRDLRAIQHDVEDAVSQATVKAEGLHKMVRQAEAALASVRLMAAERDPKNAAAEQAAALQAITAHDAALQSIQTLMHEDEGPYLTKVAAAQAGLRKELARVGGGKDDPTADKTQAVQLVRDWVAALDGMSHHVQEDIAGAAQAAAATVTRAERQLMGLGVLGLVVGGLIVFLLTRSITQPLSQAVQVAEAIGQGRLDSEIVSQADDEPARLLRSLDAMQSQLRERNERDGRLLAENSRIRQALDCCSTNVMVADAQGQLVYLNHSVQAMMQGNQAELRKSLPNFDASRLQGANFDAFHRHPAHQRQLLAGLTGEYRTRIQVGILQFELVANPIFDAGRERLGTVVEWRDITQELAQREREQRLAAENQRVRQALDVSATPARIADADGTLVYINEALAQVLRRDAVAFRATNPQFEAERMLGRSVGLFYADPQAAVERLKSLRQPVTSEMVLGGRTYQVTTTPIFDPQGQQLGTVGQWQDVSEQRRAEEEFGQMAKAAAQGDLSQRIRTDDKQGFFRESGERFNELVQGMAALLSDVRAAADQLTSAAGQVSQTSQSLSHSASQQAASVEETTASLAEMAASVKQNADNAGITDRMATQAAQQAREGGQAVSMTVDAMKSIAAKIGIIDDIAYQTNLLALNAAIEAARAGEHGKGFAVVAAEVRKLAERSQVAAQEIGALAGNSVGLAEQAGRLLSDMVPSIQRTSELVQEIAAASGEQSQGVSQITAAMNHVSGNTQQTASASEELSATAEQLSAQAAQLQELISSYTL</sequence>
<accession>A0A840S846</accession>
<evidence type="ECO:0000256" key="4">
    <source>
        <dbReference type="SAM" id="Phobius"/>
    </source>
</evidence>
<dbReference type="Gene3D" id="6.10.340.10">
    <property type="match status" value="1"/>
</dbReference>
<dbReference type="SMART" id="SM00304">
    <property type="entry name" value="HAMP"/>
    <property type="match status" value="2"/>
</dbReference>
<feature type="transmembrane region" description="Helical" evidence="4">
    <location>
        <begin position="187"/>
        <end position="205"/>
    </location>
</feature>
<dbReference type="OrthoDB" id="9763018at2"/>
<dbReference type="InterPro" id="IPR013656">
    <property type="entry name" value="PAS_4"/>
</dbReference>
<feature type="domain" description="PAS" evidence="6">
    <location>
        <begin position="267"/>
        <end position="309"/>
    </location>
</feature>
<dbReference type="Pfam" id="PF08448">
    <property type="entry name" value="PAS_4"/>
    <property type="match status" value="1"/>
</dbReference>
<dbReference type="Gene3D" id="1.10.287.950">
    <property type="entry name" value="Methyl-accepting chemotaxis protein"/>
    <property type="match status" value="1"/>
</dbReference>
<dbReference type="GO" id="GO:0004888">
    <property type="term" value="F:transmembrane signaling receptor activity"/>
    <property type="evidence" value="ECO:0007669"/>
    <property type="project" value="TreeGrafter"/>
</dbReference>
<keyword evidence="4" id="KW-1133">Transmembrane helix</keyword>
<evidence type="ECO:0000313" key="10">
    <source>
        <dbReference type="Proteomes" id="UP000554837"/>
    </source>
</evidence>
<dbReference type="InterPro" id="IPR000700">
    <property type="entry name" value="PAS-assoc_C"/>
</dbReference>
<protein>
    <submittedName>
        <fullName evidence="9">Methyl-accepting chemotaxis protein</fullName>
    </submittedName>
</protein>
<dbReference type="PANTHER" id="PTHR43531:SF11">
    <property type="entry name" value="METHYL-ACCEPTING CHEMOTAXIS PROTEIN 3"/>
    <property type="match status" value="1"/>
</dbReference>
<dbReference type="RefSeq" id="WP_138855186.1">
    <property type="nucleotide sequence ID" value="NZ_CP040709.1"/>
</dbReference>
<evidence type="ECO:0000259" key="8">
    <source>
        <dbReference type="PROSITE" id="PS50885"/>
    </source>
</evidence>
<evidence type="ECO:0000256" key="2">
    <source>
        <dbReference type="ARBA" id="ARBA00029447"/>
    </source>
</evidence>
<evidence type="ECO:0000256" key="3">
    <source>
        <dbReference type="PROSITE-ProRule" id="PRU00284"/>
    </source>
</evidence>
<evidence type="ECO:0000259" key="7">
    <source>
        <dbReference type="PROSITE" id="PS50113"/>
    </source>
</evidence>
<comment type="similarity">
    <text evidence="2">Belongs to the methyl-accepting chemotaxis (MCP) protein family.</text>
</comment>
<proteinExistence type="inferred from homology"/>
<dbReference type="PROSITE" id="PS50885">
    <property type="entry name" value="HAMP"/>
    <property type="match status" value="1"/>
</dbReference>
<dbReference type="PANTHER" id="PTHR43531">
    <property type="entry name" value="PROTEIN ICFG"/>
    <property type="match status" value="1"/>
</dbReference>
<dbReference type="GO" id="GO:0007165">
    <property type="term" value="P:signal transduction"/>
    <property type="evidence" value="ECO:0007669"/>
    <property type="project" value="UniProtKB-KW"/>
</dbReference>
<dbReference type="SUPFAM" id="SSF158472">
    <property type="entry name" value="HAMP domain-like"/>
    <property type="match status" value="1"/>
</dbReference>
<dbReference type="SUPFAM" id="SSF55785">
    <property type="entry name" value="PYP-like sensor domain (PAS domain)"/>
    <property type="match status" value="2"/>
</dbReference>
<dbReference type="SMART" id="SM00091">
    <property type="entry name" value="PAS"/>
    <property type="match status" value="2"/>
</dbReference>
<dbReference type="CDD" id="cd06225">
    <property type="entry name" value="HAMP"/>
    <property type="match status" value="1"/>
</dbReference>
<evidence type="ECO:0000313" key="9">
    <source>
        <dbReference type="EMBL" id="MBB5205668.1"/>
    </source>
</evidence>
<dbReference type="Pfam" id="PF13188">
    <property type="entry name" value="PAS_8"/>
    <property type="match status" value="1"/>
</dbReference>
<reference evidence="9 10" key="1">
    <citation type="submission" date="2020-08" db="EMBL/GenBank/DDBJ databases">
        <title>Genomic Encyclopedia of Type Strains, Phase IV (KMG-IV): sequencing the most valuable type-strain genomes for metagenomic binning, comparative biology and taxonomic classification.</title>
        <authorList>
            <person name="Goeker M."/>
        </authorList>
    </citation>
    <scope>NUCLEOTIDE SEQUENCE [LARGE SCALE GENOMIC DNA]</scope>
    <source>
        <strain evidence="9 10">DSM 23958</strain>
    </source>
</reference>
<dbReference type="GO" id="GO:0006935">
    <property type="term" value="P:chemotaxis"/>
    <property type="evidence" value="ECO:0007669"/>
    <property type="project" value="UniProtKB-KW"/>
</dbReference>
<keyword evidence="10" id="KW-1185">Reference proteome</keyword>
<evidence type="ECO:0000259" key="5">
    <source>
        <dbReference type="PROSITE" id="PS50111"/>
    </source>
</evidence>
<dbReference type="Gene3D" id="3.30.450.20">
    <property type="entry name" value="PAS domain"/>
    <property type="match status" value="2"/>
</dbReference>
<dbReference type="SMART" id="SM00283">
    <property type="entry name" value="MA"/>
    <property type="match status" value="1"/>
</dbReference>
<keyword evidence="4" id="KW-0472">Membrane</keyword>
<feature type="domain" description="Methyl-accepting transducer" evidence="5">
    <location>
        <begin position="572"/>
        <end position="787"/>
    </location>
</feature>
<dbReference type="PROSITE" id="PS50111">
    <property type="entry name" value="CHEMOTAXIS_TRANSDUC_2"/>
    <property type="match status" value="1"/>
</dbReference>
<feature type="domain" description="PAC" evidence="7">
    <location>
        <begin position="472"/>
        <end position="525"/>
    </location>
</feature>
<dbReference type="EMBL" id="JACHHO010000005">
    <property type="protein sequence ID" value="MBB5205668.1"/>
    <property type="molecule type" value="Genomic_DNA"/>
</dbReference>
<gene>
    <name evidence="9" type="ORF">HNQ51_002995</name>
</gene>
<dbReference type="Pfam" id="PF00015">
    <property type="entry name" value="MCPsignal"/>
    <property type="match status" value="1"/>
</dbReference>
<dbReference type="AlphaFoldDB" id="A0A840S846"/>
<dbReference type="Proteomes" id="UP000554837">
    <property type="component" value="Unassembled WGS sequence"/>
</dbReference>
<keyword evidence="1" id="KW-0145">Chemotaxis</keyword>
<dbReference type="InterPro" id="IPR000014">
    <property type="entry name" value="PAS"/>
</dbReference>
<evidence type="ECO:0000256" key="1">
    <source>
        <dbReference type="ARBA" id="ARBA00022500"/>
    </source>
</evidence>
<organism evidence="9 10">
    <name type="scientific">Inhella inkyongensis</name>
    <dbReference type="NCBI Taxonomy" id="392593"/>
    <lineage>
        <taxon>Bacteria</taxon>
        <taxon>Pseudomonadati</taxon>
        <taxon>Pseudomonadota</taxon>
        <taxon>Betaproteobacteria</taxon>
        <taxon>Burkholderiales</taxon>
        <taxon>Sphaerotilaceae</taxon>
        <taxon>Inhella</taxon>
    </lineage>
</organism>
<dbReference type="InterPro" id="IPR003660">
    <property type="entry name" value="HAMP_dom"/>
</dbReference>
<feature type="domain" description="HAMP" evidence="8">
    <location>
        <begin position="207"/>
        <end position="259"/>
    </location>
</feature>
<dbReference type="GO" id="GO:0005886">
    <property type="term" value="C:plasma membrane"/>
    <property type="evidence" value="ECO:0007669"/>
    <property type="project" value="TreeGrafter"/>
</dbReference>
<dbReference type="CDD" id="cd00130">
    <property type="entry name" value="PAS"/>
    <property type="match status" value="2"/>
</dbReference>
<comment type="caution">
    <text evidence="9">The sequence shown here is derived from an EMBL/GenBank/DDBJ whole genome shotgun (WGS) entry which is preliminary data.</text>
</comment>
<keyword evidence="3" id="KW-0807">Transducer</keyword>
<dbReference type="PROSITE" id="PS50113">
    <property type="entry name" value="PAC"/>
    <property type="match status" value="1"/>
</dbReference>
<dbReference type="InterPro" id="IPR004089">
    <property type="entry name" value="MCPsignal_dom"/>
</dbReference>
<evidence type="ECO:0000259" key="6">
    <source>
        <dbReference type="PROSITE" id="PS50112"/>
    </source>
</evidence>
<dbReference type="InterPro" id="IPR035965">
    <property type="entry name" value="PAS-like_dom_sf"/>
</dbReference>
<name>A0A840S846_9BURK</name>
<dbReference type="PROSITE" id="PS50112">
    <property type="entry name" value="PAS"/>
    <property type="match status" value="1"/>
</dbReference>
<dbReference type="InterPro" id="IPR051310">
    <property type="entry name" value="MCP_chemotaxis"/>
</dbReference>
<dbReference type="SUPFAM" id="SSF58104">
    <property type="entry name" value="Methyl-accepting chemotaxis protein (MCP) signaling domain"/>
    <property type="match status" value="1"/>
</dbReference>
<keyword evidence="4" id="KW-0812">Transmembrane</keyword>